<evidence type="ECO:0008006" key="7">
    <source>
        <dbReference type="Google" id="ProtNLM"/>
    </source>
</evidence>
<dbReference type="Proteomes" id="UP001295423">
    <property type="component" value="Unassembled WGS sequence"/>
</dbReference>
<comment type="caution">
    <text evidence="5">The sequence shown here is derived from an EMBL/GenBank/DDBJ whole genome shotgun (WGS) entry which is preliminary data.</text>
</comment>
<feature type="transmembrane region" description="Helical" evidence="4">
    <location>
        <begin position="86"/>
        <end position="109"/>
    </location>
</feature>
<dbReference type="GO" id="GO:0006487">
    <property type="term" value="P:protein N-linked glycosylation"/>
    <property type="evidence" value="ECO:0007669"/>
    <property type="project" value="TreeGrafter"/>
</dbReference>
<evidence type="ECO:0000313" key="6">
    <source>
        <dbReference type="Proteomes" id="UP001295423"/>
    </source>
</evidence>
<dbReference type="GO" id="GO:0000139">
    <property type="term" value="C:Golgi membrane"/>
    <property type="evidence" value="ECO:0007669"/>
    <property type="project" value="TreeGrafter"/>
</dbReference>
<dbReference type="InterPro" id="IPR008630">
    <property type="entry name" value="Glyco_trans_34"/>
</dbReference>
<dbReference type="EMBL" id="CAKOGP040002069">
    <property type="protein sequence ID" value="CAJ1960712.1"/>
    <property type="molecule type" value="Genomic_DNA"/>
</dbReference>
<gene>
    <name evidence="5" type="ORF">CYCCA115_LOCUS18856</name>
</gene>
<keyword evidence="6" id="KW-1185">Reference proteome</keyword>
<evidence type="ECO:0000313" key="5">
    <source>
        <dbReference type="EMBL" id="CAJ1960712.1"/>
    </source>
</evidence>
<proteinExistence type="inferred from homology"/>
<protein>
    <recommendedName>
        <fullName evidence="7">Nucleotide-diphospho-sugar transferase domain-containing protein</fullName>
    </recommendedName>
</protein>
<keyword evidence="4" id="KW-1133">Transmembrane helix</keyword>
<name>A0AAD2G2U4_9STRA</name>
<dbReference type="PANTHER" id="PTHR31306:SF4">
    <property type="entry name" value="ALPHA-1,2-GALACTOSYLTRANSFERASE"/>
    <property type="match status" value="1"/>
</dbReference>
<evidence type="ECO:0000256" key="1">
    <source>
        <dbReference type="ARBA" id="ARBA00005664"/>
    </source>
</evidence>
<reference evidence="5" key="1">
    <citation type="submission" date="2023-08" db="EMBL/GenBank/DDBJ databases">
        <authorList>
            <person name="Audoor S."/>
            <person name="Bilcke G."/>
        </authorList>
    </citation>
    <scope>NUCLEOTIDE SEQUENCE</scope>
</reference>
<evidence type="ECO:0000256" key="3">
    <source>
        <dbReference type="ARBA" id="ARBA00022679"/>
    </source>
</evidence>
<dbReference type="PANTHER" id="PTHR31306">
    <property type="entry name" value="ALPHA-1,6-MANNOSYLTRANSFERASE MNN11-RELATED"/>
    <property type="match status" value="1"/>
</dbReference>
<keyword evidence="4" id="KW-0472">Membrane</keyword>
<comment type="similarity">
    <text evidence="1">Belongs to the glycosyltransferase 34 family.</text>
</comment>
<evidence type="ECO:0000256" key="2">
    <source>
        <dbReference type="ARBA" id="ARBA00022676"/>
    </source>
</evidence>
<keyword evidence="4" id="KW-0812">Transmembrane</keyword>
<keyword evidence="2" id="KW-0328">Glycosyltransferase</keyword>
<dbReference type="Gene3D" id="3.90.550.10">
    <property type="entry name" value="Spore Coat Polysaccharide Biosynthesis Protein SpsA, Chain A"/>
    <property type="match status" value="1"/>
</dbReference>
<dbReference type="AlphaFoldDB" id="A0AAD2G2U4"/>
<organism evidence="5 6">
    <name type="scientific">Cylindrotheca closterium</name>
    <dbReference type="NCBI Taxonomy" id="2856"/>
    <lineage>
        <taxon>Eukaryota</taxon>
        <taxon>Sar</taxon>
        <taxon>Stramenopiles</taxon>
        <taxon>Ochrophyta</taxon>
        <taxon>Bacillariophyta</taxon>
        <taxon>Bacillariophyceae</taxon>
        <taxon>Bacillariophycidae</taxon>
        <taxon>Bacillariales</taxon>
        <taxon>Bacillariaceae</taxon>
        <taxon>Cylindrotheca</taxon>
    </lineage>
</organism>
<evidence type="ECO:0000256" key="4">
    <source>
        <dbReference type="SAM" id="Phobius"/>
    </source>
</evidence>
<dbReference type="GO" id="GO:0016757">
    <property type="term" value="F:glycosyltransferase activity"/>
    <property type="evidence" value="ECO:0007669"/>
    <property type="project" value="UniProtKB-KW"/>
</dbReference>
<sequence>MYNRLRHRTASADEEGGVLIGFNAIDIDNHNTHNTFHEYNHNNLAAASPPRIKSPYHRPNRHRTGSVNSVNSLKSHRIPYRSSRGYSFFVGFLVVVAILLVSGIGYSVFSIFHVALRGRPAWLYGQPLLMQHVAACLVEDDHDPPLPPRVLWEWHNYTTTTTKEQQRHEGGGQTRLLIAQYSGFGEYAQFLNWISPVHQEYARKHGYDYVILQGTLLDFPGIQQDCFSNLRATFNKIPILEMSYTVRHKYDYVLVLDTDAMIVTTNHHENDNHHNRWSELLPSNQLLAAQRVMRYDSSNAWDINAGVTLWNLHHPDFYSLVQRWKSMSQFGSMEPDPPKDKLRVHLENILTKNDDQYFLQTALLDAYSWWNRPVVAVIDEFNYYRGTLVKHFKRDKRSWSTTGLEQRLERVKEAIREVCISQRKGIAYCLSQQSKSEIDYSIREPPPVTAWV</sequence>
<keyword evidence="3" id="KW-0808">Transferase</keyword>
<accession>A0AAD2G2U4</accession>
<dbReference type="InterPro" id="IPR029044">
    <property type="entry name" value="Nucleotide-diphossugar_trans"/>
</dbReference>